<evidence type="ECO:0000313" key="2">
    <source>
        <dbReference type="EMBL" id="MDT0676804.1"/>
    </source>
</evidence>
<accession>A0ABU3D5Z5</accession>
<dbReference type="GO" id="GO:0016757">
    <property type="term" value="F:glycosyltransferase activity"/>
    <property type="evidence" value="ECO:0007669"/>
    <property type="project" value="UniProtKB-KW"/>
</dbReference>
<protein>
    <submittedName>
        <fullName evidence="2">Glycosyltransferase</fullName>
        <ecNumber evidence="2">2.4.-.-</ecNumber>
    </submittedName>
</protein>
<dbReference type="SUPFAM" id="SSF53756">
    <property type="entry name" value="UDP-Glycosyltransferase/glycogen phosphorylase"/>
    <property type="match status" value="1"/>
</dbReference>
<keyword evidence="2" id="KW-0328">Glycosyltransferase</keyword>
<sequence>MPKILFKLSHYPQVSETFVTAQIVTAIKCGFDVQILVKKFIDFKGKGLDEVFEKYSLEEKIIEEKIKIPRKRISRWVGAFILLVQNIRYLPKILLLIEENKKLDLTILYKMNFYKKFRGTEIVHIQFGNNHQPFEILKKVGFINSKIIVSFHGHDAFFPIYGFIQPGYYDRLFKYGNLVVTNTPYLEKQVASLGCAVEKLISIPIGVDTTFFKPKKNKITDSDSVKIITVGRLDKVKGHEYGIMVIEKLIKFGRNVKFIIIGDGEERGSLQKILVDKQLEGTVNLVGKKNQEEVRDLLRSSDIYLFTGVPVENNRRETQGLATLEAQACGLPVVLFNSGGVKYTIDNGETGFLVKEYDVDTVVSRIELLMGNSALRKKMGQKAISFVECKFSQKSIDRIWCKTYNQLINE</sequence>
<dbReference type="PANTHER" id="PTHR45947">
    <property type="entry name" value="SULFOQUINOVOSYL TRANSFERASE SQD2"/>
    <property type="match status" value="1"/>
</dbReference>
<evidence type="ECO:0000313" key="3">
    <source>
        <dbReference type="Proteomes" id="UP001262582"/>
    </source>
</evidence>
<evidence type="ECO:0000259" key="1">
    <source>
        <dbReference type="Pfam" id="PF00534"/>
    </source>
</evidence>
<organism evidence="2 3">
    <name type="scientific">Autumnicola musiva</name>
    <dbReference type="NCBI Taxonomy" id="3075589"/>
    <lineage>
        <taxon>Bacteria</taxon>
        <taxon>Pseudomonadati</taxon>
        <taxon>Bacteroidota</taxon>
        <taxon>Flavobacteriia</taxon>
        <taxon>Flavobacteriales</taxon>
        <taxon>Flavobacteriaceae</taxon>
        <taxon>Autumnicola</taxon>
    </lineage>
</organism>
<dbReference type="EMBL" id="JAVRHK010000005">
    <property type="protein sequence ID" value="MDT0676804.1"/>
    <property type="molecule type" value="Genomic_DNA"/>
</dbReference>
<dbReference type="InterPro" id="IPR050194">
    <property type="entry name" value="Glycosyltransferase_grp1"/>
</dbReference>
<dbReference type="Proteomes" id="UP001262582">
    <property type="component" value="Unassembled WGS sequence"/>
</dbReference>
<comment type="caution">
    <text evidence="2">The sequence shown here is derived from an EMBL/GenBank/DDBJ whole genome shotgun (WGS) entry which is preliminary data.</text>
</comment>
<name>A0ABU3D5Z5_9FLAO</name>
<dbReference type="EC" id="2.4.-.-" evidence="2"/>
<dbReference type="Gene3D" id="3.40.50.2000">
    <property type="entry name" value="Glycogen Phosphorylase B"/>
    <property type="match status" value="2"/>
</dbReference>
<keyword evidence="2" id="KW-0808">Transferase</keyword>
<proteinExistence type="predicted"/>
<dbReference type="Pfam" id="PF00534">
    <property type="entry name" value="Glycos_transf_1"/>
    <property type="match status" value="1"/>
</dbReference>
<keyword evidence="3" id="KW-1185">Reference proteome</keyword>
<dbReference type="RefSeq" id="WP_311503144.1">
    <property type="nucleotide sequence ID" value="NZ_JAVRHK010000005.1"/>
</dbReference>
<gene>
    <name evidence="2" type="ORF">RM539_09460</name>
</gene>
<dbReference type="PANTHER" id="PTHR45947:SF3">
    <property type="entry name" value="SULFOQUINOVOSYL TRANSFERASE SQD2"/>
    <property type="match status" value="1"/>
</dbReference>
<dbReference type="InterPro" id="IPR001296">
    <property type="entry name" value="Glyco_trans_1"/>
</dbReference>
<feature type="domain" description="Glycosyl transferase family 1" evidence="1">
    <location>
        <begin position="219"/>
        <end position="384"/>
    </location>
</feature>
<reference evidence="2 3" key="1">
    <citation type="submission" date="2023-09" db="EMBL/GenBank/DDBJ databases">
        <authorList>
            <person name="Rey-Velasco X."/>
        </authorList>
    </citation>
    <scope>NUCLEOTIDE SEQUENCE [LARGE SCALE GENOMIC DNA]</scope>
    <source>
        <strain evidence="2 3">F117</strain>
    </source>
</reference>